<accession>A0AAF0TMU2</accession>
<dbReference type="AlphaFoldDB" id="A0AAF0TMU2"/>
<dbReference type="InterPro" id="IPR038973">
    <property type="entry name" value="MutL/Mlh/Pms-like"/>
</dbReference>
<evidence type="ECO:0000313" key="3">
    <source>
        <dbReference type="Proteomes" id="UP001234989"/>
    </source>
</evidence>
<dbReference type="PANTHER" id="PTHR10073">
    <property type="entry name" value="DNA MISMATCH REPAIR PROTEIN MLH, PMS, MUTL"/>
    <property type="match status" value="1"/>
</dbReference>
<dbReference type="Pfam" id="PF16413">
    <property type="entry name" value="Mlh1_C"/>
    <property type="match status" value="1"/>
</dbReference>
<dbReference type="PANTHER" id="PTHR10073:SF12">
    <property type="entry name" value="DNA MISMATCH REPAIR PROTEIN MLH1"/>
    <property type="match status" value="1"/>
</dbReference>
<gene>
    <name evidence="2" type="ORF">MTR67_018594</name>
</gene>
<organism evidence="2 3">
    <name type="scientific">Solanum verrucosum</name>
    <dbReference type="NCBI Taxonomy" id="315347"/>
    <lineage>
        <taxon>Eukaryota</taxon>
        <taxon>Viridiplantae</taxon>
        <taxon>Streptophyta</taxon>
        <taxon>Embryophyta</taxon>
        <taxon>Tracheophyta</taxon>
        <taxon>Spermatophyta</taxon>
        <taxon>Magnoliopsida</taxon>
        <taxon>eudicotyledons</taxon>
        <taxon>Gunneridae</taxon>
        <taxon>Pentapetalae</taxon>
        <taxon>asterids</taxon>
        <taxon>lamiids</taxon>
        <taxon>Solanales</taxon>
        <taxon>Solanaceae</taxon>
        <taxon>Solanoideae</taxon>
        <taxon>Solaneae</taxon>
        <taxon>Solanum</taxon>
    </lineage>
</organism>
<reference evidence="2" key="1">
    <citation type="submission" date="2023-08" db="EMBL/GenBank/DDBJ databases">
        <title>A de novo genome assembly of Solanum verrucosum Schlechtendal, a Mexican diploid species geographically isolated from the other diploid A-genome species in potato relatives.</title>
        <authorList>
            <person name="Hosaka K."/>
        </authorList>
    </citation>
    <scope>NUCLEOTIDE SEQUENCE</scope>
    <source>
        <tissue evidence="2">Young leaves</tissue>
    </source>
</reference>
<protein>
    <recommendedName>
        <fullName evidence="1">DNA mismatch repair protein Mlh1 C-terminal domain-containing protein</fullName>
    </recommendedName>
</protein>
<dbReference type="GO" id="GO:0006298">
    <property type="term" value="P:mismatch repair"/>
    <property type="evidence" value="ECO:0007669"/>
    <property type="project" value="InterPro"/>
</dbReference>
<sequence length="140" mass="15751">MYQQVLRRFAHFNAIQLSEPASLPELVMLALKEEGTDPEGNESKELRGKIAEMNTELLKQKAGMLEEYFSIHIDSNGNMSRLPVILDQYTPDMDRIPEFILCLGNDKRISGDAKAVLDSFLFHSISSDTTVEVGRDSHGH</sequence>
<dbReference type="EMBL" id="CP133615">
    <property type="protein sequence ID" value="WMV25209.1"/>
    <property type="molecule type" value="Genomic_DNA"/>
</dbReference>
<dbReference type="GO" id="GO:0016887">
    <property type="term" value="F:ATP hydrolysis activity"/>
    <property type="evidence" value="ECO:0007669"/>
    <property type="project" value="InterPro"/>
</dbReference>
<feature type="domain" description="DNA mismatch repair protein Mlh1 C-terminal" evidence="1">
    <location>
        <begin position="1"/>
        <end position="106"/>
    </location>
</feature>
<dbReference type="InterPro" id="IPR032189">
    <property type="entry name" value="Mlh1_C"/>
</dbReference>
<evidence type="ECO:0000313" key="2">
    <source>
        <dbReference type="EMBL" id="WMV25209.1"/>
    </source>
</evidence>
<dbReference type="Proteomes" id="UP001234989">
    <property type="component" value="Chromosome 4"/>
</dbReference>
<dbReference type="GO" id="GO:0140664">
    <property type="term" value="F:ATP-dependent DNA damage sensor activity"/>
    <property type="evidence" value="ECO:0007669"/>
    <property type="project" value="InterPro"/>
</dbReference>
<proteinExistence type="predicted"/>
<evidence type="ECO:0000259" key="1">
    <source>
        <dbReference type="Pfam" id="PF16413"/>
    </source>
</evidence>
<keyword evidence="3" id="KW-1185">Reference proteome</keyword>
<dbReference type="GO" id="GO:0032389">
    <property type="term" value="C:MutLalpha complex"/>
    <property type="evidence" value="ECO:0007669"/>
    <property type="project" value="TreeGrafter"/>
</dbReference>
<name>A0AAF0TMU2_SOLVR</name>